<name>A0ABR2Y1H3_9PEZI</name>
<feature type="compositionally biased region" description="Basic residues" evidence="1">
    <location>
        <begin position="1"/>
        <end position="10"/>
    </location>
</feature>
<gene>
    <name evidence="2" type="ORF">SCAR479_03050</name>
</gene>
<dbReference type="EMBL" id="JARVKM010000008">
    <property type="protein sequence ID" value="KAK9779926.1"/>
    <property type="molecule type" value="Genomic_DNA"/>
</dbReference>
<dbReference type="Proteomes" id="UP001465668">
    <property type="component" value="Unassembled WGS sequence"/>
</dbReference>
<evidence type="ECO:0000313" key="3">
    <source>
        <dbReference type="Proteomes" id="UP001465668"/>
    </source>
</evidence>
<protein>
    <submittedName>
        <fullName evidence="2">Uncharacterized protein</fullName>
    </submittedName>
</protein>
<reference evidence="2 3" key="1">
    <citation type="submission" date="2024-02" db="EMBL/GenBank/DDBJ databases">
        <title>First draft genome assembly of two strains of Seiridium cardinale.</title>
        <authorList>
            <person name="Emiliani G."/>
            <person name="Scali E."/>
        </authorList>
    </citation>
    <scope>NUCLEOTIDE SEQUENCE [LARGE SCALE GENOMIC DNA]</scope>
    <source>
        <strain evidence="2 3">BM-138-000479</strain>
    </source>
</reference>
<evidence type="ECO:0000256" key="1">
    <source>
        <dbReference type="SAM" id="MobiDB-lite"/>
    </source>
</evidence>
<evidence type="ECO:0000313" key="2">
    <source>
        <dbReference type="EMBL" id="KAK9779926.1"/>
    </source>
</evidence>
<keyword evidence="3" id="KW-1185">Reference proteome</keyword>
<feature type="region of interest" description="Disordered" evidence="1">
    <location>
        <begin position="1"/>
        <end position="21"/>
    </location>
</feature>
<sequence>MPKDSKKKKPNANAGSKTVYPRTYNASTSNFVHMLNVAIVQRSG</sequence>
<accession>A0ABR2Y1H3</accession>
<proteinExistence type="predicted"/>
<organism evidence="2 3">
    <name type="scientific">Seiridium cardinale</name>
    <dbReference type="NCBI Taxonomy" id="138064"/>
    <lineage>
        <taxon>Eukaryota</taxon>
        <taxon>Fungi</taxon>
        <taxon>Dikarya</taxon>
        <taxon>Ascomycota</taxon>
        <taxon>Pezizomycotina</taxon>
        <taxon>Sordariomycetes</taxon>
        <taxon>Xylariomycetidae</taxon>
        <taxon>Amphisphaeriales</taxon>
        <taxon>Sporocadaceae</taxon>
        <taxon>Seiridium</taxon>
    </lineage>
</organism>
<comment type="caution">
    <text evidence="2">The sequence shown here is derived from an EMBL/GenBank/DDBJ whole genome shotgun (WGS) entry which is preliminary data.</text>
</comment>